<feature type="binding site" evidence="9">
    <location>
        <position position="190"/>
    </location>
    <ligand>
        <name>substrate</name>
    </ligand>
</feature>
<dbReference type="Gene3D" id="3.10.310.10">
    <property type="entry name" value="Diaminopimelate Epimerase, Chain A, domain 1"/>
    <property type="match status" value="2"/>
</dbReference>
<dbReference type="OrthoDB" id="9805408at2"/>
<dbReference type="SUPFAM" id="SSF54506">
    <property type="entry name" value="Diaminopimelate epimerase-like"/>
    <property type="match status" value="2"/>
</dbReference>
<dbReference type="InterPro" id="IPR001653">
    <property type="entry name" value="DAP_epimerase_DapF"/>
</dbReference>
<evidence type="ECO:0000256" key="2">
    <source>
        <dbReference type="ARBA" id="ARBA00010219"/>
    </source>
</evidence>
<feature type="site" description="Could be important to modulate the pK values of the two catalytic cysteine residues" evidence="9">
    <location>
        <position position="159"/>
    </location>
</feature>
<proteinExistence type="inferred from homology"/>
<keyword evidence="4 9" id="KW-0963">Cytoplasm</keyword>
<dbReference type="EMBL" id="QOKW01000023">
    <property type="protein sequence ID" value="KAA0677483.1"/>
    <property type="molecule type" value="Genomic_DNA"/>
</dbReference>
<dbReference type="FunFam" id="3.10.310.10:FF:000004">
    <property type="entry name" value="Diaminopimelate epimerase"/>
    <property type="match status" value="1"/>
</dbReference>
<comment type="catalytic activity">
    <reaction evidence="8 9">
        <text>(2S,6S)-2,6-diaminopimelate = meso-2,6-diaminopimelate</text>
        <dbReference type="Rhea" id="RHEA:15393"/>
        <dbReference type="ChEBI" id="CHEBI:57609"/>
        <dbReference type="ChEBI" id="CHEBI:57791"/>
        <dbReference type="EC" id="5.1.1.7"/>
    </reaction>
</comment>
<comment type="pathway">
    <text evidence="1 9">Amino-acid biosynthesis; L-lysine biosynthesis via DAP pathway; DL-2,6-diaminopimelate from LL-2,6-diaminopimelate: step 1/1.</text>
</comment>
<evidence type="ECO:0000256" key="8">
    <source>
        <dbReference type="ARBA" id="ARBA00051712"/>
    </source>
</evidence>
<comment type="function">
    <text evidence="9">Catalyzes the stereoinversion of LL-2,6-diaminopimelate (L,L-DAP) to meso-diaminopimelate (meso-DAP), a precursor of L-lysine and an essential component of the bacterial peptidoglycan.</text>
</comment>
<sequence>MTREFLKMHGLGNDFVVIDARNTPYAPAEAEVRAIADRKTGVGCDQFIVIEPAKTEGTAGFMRIRNADGGEVSACGNASRCVGWLLMEETGAERVAFETNAGILEAFRADNGRITVDMGPARLDWAQIPLAGPADTLRLDAVSHGGFAGPTAVSMGNPHAVFFVDDAEAVPLAEVGPVFEHHPAFPERTNVEFVQILSPGSVRMRVWERGAGITQACGTGACATAVAAIRRGLTNRKVDVILDGGTLTIEWLEDGRVLMTGPVALSFSGRLSPDLTASLIDDSPFQ</sequence>
<keyword evidence="6 9" id="KW-0457">Lysine biosynthesis</keyword>
<dbReference type="GO" id="GO:0005829">
    <property type="term" value="C:cytosol"/>
    <property type="evidence" value="ECO:0007669"/>
    <property type="project" value="TreeGrafter"/>
</dbReference>
<evidence type="ECO:0000256" key="3">
    <source>
        <dbReference type="ARBA" id="ARBA00013080"/>
    </source>
</evidence>
<evidence type="ECO:0000256" key="9">
    <source>
        <dbReference type="HAMAP-Rule" id="MF_00197"/>
    </source>
</evidence>
<dbReference type="PANTHER" id="PTHR31689">
    <property type="entry name" value="DIAMINOPIMELATE EPIMERASE, CHLOROPLASTIC"/>
    <property type="match status" value="1"/>
</dbReference>
<accession>A0A9W7NGQ2</accession>
<dbReference type="Pfam" id="PF01678">
    <property type="entry name" value="DAP_epimerase"/>
    <property type="match status" value="2"/>
</dbReference>
<dbReference type="InterPro" id="IPR018510">
    <property type="entry name" value="DAP_epimerase_AS"/>
</dbReference>
<keyword evidence="12" id="KW-1185">Reference proteome</keyword>
<evidence type="ECO:0000256" key="7">
    <source>
        <dbReference type="ARBA" id="ARBA00023235"/>
    </source>
</evidence>
<protein>
    <recommendedName>
        <fullName evidence="3 9">Diaminopimelate epimerase</fullName>
        <shortName evidence="9">DAP epimerase</shortName>
        <ecNumber evidence="3 9">5.1.1.7</ecNumber>
    </recommendedName>
    <alternativeName>
        <fullName evidence="9">PLP-independent amino acid racemase</fullName>
    </alternativeName>
</protein>
<feature type="binding site" evidence="9">
    <location>
        <position position="13"/>
    </location>
    <ligand>
        <name>substrate</name>
    </ligand>
</feature>
<feature type="binding site" evidence="9">
    <location>
        <begin position="218"/>
        <end position="219"/>
    </location>
    <ligand>
        <name>substrate</name>
    </ligand>
</feature>
<dbReference type="PANTHER" id="PTHR31689:SF0">
    <property type="entry name" value="DIAMINOPIMELATE EPIMERASE"/>
    <property type="match status" value="1"/>
</dbReference>
<feature type="binding site" evidence="9">
    <location>
        <begin position="208"/>
        <end position="209"/>
    </location>
    <ligand>
        <name>substrate</name>
    </ligand>
</feature>
<feature type="binding site" evidence="9">
    <location>
        <position position="157"/>
    </location>
    <ligand>
        <name>substrate</name>
    </ligand>
</feature>
<dbReference type="Proteomes" id="UP000480854">
    <property type="component" value="Unassembled WGS sequence"/>
</dbReference>
<keyword evidence="5 9" id="KW-0028">Amino-acid biosynthesis</keyword>
<feature type="site" description="Could be important to modulate the pK values of the two catalytic cysteine residues" evidence="9">
    <location>
        <position position="208"/>
    </location>
</feature>
<keyword evidence="7 9" id="KW-0413">Isomerase</keyword>
<dbReference type="PROSITE" id="PS01326">
    <property type="entry name" value="DAP_EPIMERASE"/>
    <property type="match status" value="1"/>
</dbReference>
<feature type="binding site" evidence="9">
    <location>
        <begin position="76"/>
        <end position="77"/>
    </location>
    <ligand>
        <name>substrate</name>
    </ligand>
</feature>
<comment type="similarity">
    <text evidence="2 9">Belongs to the diaminopimelate epimerase family.</text>
</comment>
<dbReference type="AlphaFoldDB" id="A0A9W7NGQ2"/>
<feature type="active site" evidence="10">
    <location>
        <position position="75"/>
    </location>
</feature>
<comment type="caution">
    <text evidence="11">The sequence shown here is derived from an EMBL/GenBank/DDBJ whole genome shotgun (WGS) entry which is preliminary data.</text>
</comment>
<evidence type="ECO:0000256" key="4">
    <source>
        <dbReference type="ARBA" id="ARBA00022490"/>
    </source>
</evidence>
<evidence type="ECO:0000256" key="1">
    <source>
        <dbReference type="ARBA" id="ARBA00005196"/>
    </source>
</evidence>
<reference evidence="11 12" key="1">
    <citation type="submission" date="2018-07" db="EMBL/GenBank/DDBJ databases">
        <title>Genome sequence of Azospirillum sp. ATCC 49961.</title>
        <authorList>
            <person name="Sant'Anna F.H."/>
            <person name="Baldani J.I."/>
            <person name="Zilli J.E."/>
            <person name="Reis V.M."/>
            <person name="Hartmann A."/>
            <person name="Cruz L."/>
            <person name="de Souza E.M."/>
            <person name="de Oliveira Pedrosa F."/>
            <person name="Passaglia L.M.P."/>
        </authorList>
    </citation>
    <scope>NUCLEOTIDE SEQUENCE [LARGE SCALE GENOMIC DNA]</scope>
    <source>
        <strain evidence="11 12">ATCC 49961</strain>
    </source>
</reference>
<feature type="binding site" evidence="9">
    <location>
        <position position="66"/>
    </location>
    <ligand>
        <name>substrate</name>
    </ligand>
</feature>
<comment type="subcellular location">
    <subcellularLocation>
        <location evidence="9">Cytoplasm</location>
    </subcellularLocation>
</comment>
<dbReference type="EC" id="5.1.1.7" evidence="3 9"/>
<gene>
    <name evidence="9" type="primary">dapF</name>
    <name evidence="11" type="ORF">DS843_23140</name>
</gene>
<feature type="active site" description="Proton donor" evidence="9">
    <location>
        <position position="75"/>
    </location>
</feature>
<organism evidence="11 12">
    <name type="scientific">Roseomonas genomospecies 6</name>
    <dbReference type="NCBI Taxonomy" id="214106"/>
    <lineage>
        <taxon>Bacteria</taxon>
        <taxon>Pseudomonadati</taxon>
        <taxon>Pseudomonadota</taxon>
        <taxon>Alphaproteobacteria</taxon>
        <taxon>Acetobacterales</taxon>
        <taxon>Roseomonadaceae</taxon>
        <taxon>Roseomonas</taxon>
    </lineage>
</organism>
<evidence type="ECO:0000256" key="5">
    <source>
        <dbReference type="ARBA" id="ARBA00022605"/>
    </source>
</evidence>
<evidence type="ECO:0000256" key="6">
    <source>
        <dbReference type="ARBA" id="ARBA00023154"/>
    </source>
</evidence>
<evidence type="ECO:0000256" key="10">
    <source>
        <dbReference type="PROSITE-ProRule" id="PRU10125"/>
    </source>
</evidence>
<dbReference type="GO" id="GO:0008837">
    <property type="term" value="F:diaminopimelate epimerase activity"/>
    <property type="evidence" value="ECO:0007669"/>
    <property type="project" value="UniProtKB-UniRule"/>
</dbReference>
<dbReference type="HAMAP" id="MF_00197">
    <property type="entry name" value="DAP_epimerase"/>
    <property type="match status" value="1"/>
</dbReference>
<dbReference type="GO" id="GO:0009089">
    <property type="term" value="P:lysine biosynthetic process via diaminopimelate"/>
    <property type="evidence" value="ECO:0007669"/>
    <property type="project" value="UniProtKB-UniRule"/>
</dbReference>
<dbReference type="NCBIfam" id="TIGR00652">
    <property type="entry name" value="DapF"/>
    <property type="match status" value="1"/>
</dbReference>
<name>A0A9W7NGQ2_9PROT</name>
<evidence type="ECO:0000313" key="12">
    <source>
        <dbReference type="Proteomes" id="UP000480854"/>
    </source>
</evidence>
<comment type="subunit">
    <text evidence="9">Homodimer.</text>
</comment>
<evidence type="ECO:0000313" key="11">
    <source>
        <dbReference type="EMBL" id="KAA0677483.1"/>
    </source>
</evidence>
<feature type="binding site" evidence="9">
    <location>
        <position position="46"/>
    </location>
    <ligand>
        <name>substrate</name>
    </ligand>
</feature>
<feature type="active site" description="Proton acceptor" evidence="9">
    <location>
        <position position="217"/>
    </location>
</feature>
<dbReference type="RefSeq" id="WP_149471204.1">
    <property type="nucleotide sequence ID" value="NZ_QOKW01000023.1"/>
</dbReference>